<feature type="domain" description="Flavoprotein" evidence="5">
    <location>
        <begin position="5"/>
        <end position="172"/>
    </location>
</feature>
<comment type="caution">
    <text evidence="7">The sequence shown here is derived from an EMBL/GenBank/DDBJ whole genome shotgun (WGS) entry which is preliminary data.</text>
</comment>
<evidence type="ECO:0000256" key="3">
    <source>
        <dbReference type="HAMAP-Rule" id="MF_02225"/>
    </source>
</evidence>
<dbReference type="PANTHER" id="PTHR14359:SF6">
    <property type="entry name" value="PHOSPHOPANTOTHENOYLCYSTEINE DECARBOXYLASE"/>
    <property type="match status" value="1"/>
</dbReference>
<comment type="pathway">
    <text evidence="3 4">Cofactor biosynthesis; coenzyme A biosynthesis; CoA from (R)-pantothenate: step 3/5.</text>
</comment>
<dbReference type="Gene3D" id="3.40.50.1950">
    <property type="entry name" value="Flavin prenyltransferase-like"/>
    <property type="match status" value="1"/>
</dbReference>
<comment type="pathway">
    <text evidence="3 4">Cofactor biosynthesis; coenzyme A biosynthesis; CoA from (R)-pantothenate: step 2/5.</text>
</comment>
<keyword evidence="3 4" id="KW-0285">Flavoprotein</keyword>
<comment type="cofactor">
    <cofactor evidence="3">
        <name>FMN</name>
        <dbReference type="ChEBI" id="CHEBI:58210"/>
    </cofactor>
    <text evidence="3">Binds 1 FMN per subunit.</text>
</comment>
<feature type="binding site" evidence="3">
    <location>
        <position position="279"/>
    </location>
    <ligand>
        <name>CTP</name>
        <dbReference type="ChEBI" id="CHEBI:37563"/>
    </ligand>
</feature>
<dbReference type="Pfam" id="PF02441">
    <property type="entry name" value="Flavoprotein"/>
    <property type="match status" value="1"/>
</dbReference>
<gene>
    <name evidence="3" type="primary">coaBC</name>
    <name evidence="7" type="ORF">J2S20_000617</name>
</gene>
<proteinExistence type="inferred from homology"/>
<evidence type="ECO:0000256" key="1">
    <source>
        <dbReference type="ARBA" id="ARBA00022793"/>
    </source>
</evidence>
<feature type="binding site" evidence="3">
    <location>
        <position position="327"/>
    </location>
    <ligand>
        <name>CTP</name>
        <dbReference type="ChEBI" id="CHEBI:37563"/>
    </ligand>
</feature>
<comment type="catalytic activity">
    <reaction evidence="3 4">
        <text>N-[(R)-4-phosphopantothenoyl]-L-cysteine + H(+) = (R)-4'-phosphopantetheine + CO2</text>
        <dbReference type="Rhea" id="RHEA:16793"/>
        <dbReference type="ChEBI" id="CHEBI:15378"/>
        <dbReference type="ChEBI" id="CHEBI:16526"/>
        <dbReference type="ChEBI" id="CHEBI:59458"/>
        <dbReference type="ChEBI" id="CHEBI:61723"/>
        <dbReference type="EC" id="4.1.1.36"/>
    </reaction>
</comment>
<evidence type="ECO:0000256" key="2">
    <source>
        <dbReference type="ARBA" id="ARBA00023239"/>
    </source>
</evidence>
<keyword evidence="3" id="KW-0479">Metal-binding</keyword>
<dbReference type="PANTHER" id="PTHR14359">
    <property type="entry name" value="HOMO-OLIGOMERIC FLAVIN CONTAINING CYS DECARBOXYLASE FAMILY"/>
    <property type="match status" value="1"/>
</dbReference>
<comment type="similarity">
    <text evidence="3 4">In the N-terminal section; belongs to the HFCD (homo-oligomeric flavin containing Cys decarboxylase) superfamily.</text>
</comment>
<dbReference type="NCBIfam" id="TIGR00521">
    <property type="entry name" value="coaBC_dfp"/>
    <property type="match status" value="1"/>
</dbReference>
<dbReference type="InterPro" id="IPR007085">
    <property type="entry name" value="DNA/pantothenate-metab_flavo_C"/>
</dbReference>
<evidence type="ECO:0000259" key="5">
    <source>
        <dbReference type="Pfam" id="PF02441"/>
    </source>
</evidence>
<dbReference type="EMBL" id="JAUSTO010000003">
    <property type="protein sequence ID" value="MDQ0151935.1"/>
    <property type="molecule type" value="Genomic_DNA"/>
</dbReference>
<protein>
    <recommendedName>
        <fullName evidence="3">Coenzyme A biosynthesis bifunctional protein CoaBC</fullName>
    </recommendedName>
    <alternativeName>
        <fullName evidence="3">DNA/pantothenate metabolism flavoprotein</fullName>
    </alternativeName>
    <alternativeName>
        <fullName evidence="3">Phosphopantothenoylcysteine synthetase/decarboxylase</fullName>
        <shortName evidence="3">PPCS-PPCDC</shortName>
    </alternativeName>
    <domain>
        <recommendedName>
            <fullName evidence="3">Phosphopantothenoylcysteine decarboxylase</fullName>
            <shortName evidence="3">PPC decarboxylase</shortName>
            <shortName evidence="3">PPC-DC</shortName>
            <ecNumber evidence="3">4.1.1.36</ecNumber>
        </recommendedName>
        <alternativeName>
            <fullName evidence="3">CoaC</fullName>
        </alternativeName>
    </domain>
    <domain>
        <recommendedName>
            <fullName evidence="3">Phosphopantothenate--cysteine ligase</fullName>
            <ecNumber evidence="3">6.3.2.5</ecNumber>
        </recommendedName>
        <alternativeName>
            <fullName evidence="3">CoaB</fullName>
        </alternativeName>
        <alternativeName>
            <fullName evidence="3">Phosphopantothenoylcysteine synthetase</fullName>
            <shortName evidence="3">PPC synthetase</shortName>
            <shortName evidence="3">PPC-S</shortName>
        </alternativeName>
    </domain>
</protein>
<keyword evidence="2 3" id="KW-0456">Lyase</keyword>
<dbReference type="GO" id="GO:0046872">
    <property type="term" value="F:metal ion binding"/>
    <property type="evidence" value="ECO:0007669"/>
    <property type="project" value="UniProtKB-KW"/>
</dbReference>
<sequence length="400" mass="43199">MLKGKTVLLGISGSISAYKMAHLASLLKQAGAETYVIMTRNACRFIDPIVFDTLTGHRTVLDDFDRTNASPVSHLDLPKAADVFLIAPASANIIAKAACGIADDMLSSAIVGAYSCPLLISPAMNVHMFENVTVQENLKKLSERGWRIVAPGIGYQACGDTGSGRLPEGEELYEWLEMACGAEQDLRGRRVLVTAGATREPLDPVRFITNHSTGKMGCALARAAAIRGAEVTLVAADMRVEPPKFVNTVRVSSAEEMFQAVTRRAAEQDFIIMAAAVADFRPAEVAGEKIKKKKAADALLTLPLERTRDILLWCGEHKREGQFLCGFAMETQNLLENAAEKLRIKKADMIVANSLRAAGAGFGTDTNIVTLLRKDGAEELPLLSKTEVADRILDCMAGKH</sequence>
<comment type="caution">
    <text evidence="3">Lacks conserved residue(s) required for the propagation of feature annotation.</text>
</comment>
<keyword evidence="3 4" id="KW-0436">Ligase</keyword>
<dbReference type="GO" id="GO:0010181">
    <property type="term" value="F:FMN binding"/>
    <property type="evidence" value="ECO:0007669"/>
    <property type="project" value="UniProtKB-UniRule"/>
</dbReference>
<organism evidence="7 8">
    <name type="scientific">Moryella indoligenes</name>
    <dbReference type="NCBI Taxonomy" id="371674"/>
    <lineage>
        <taxon>Bacteria</taxon>
        <taxon>Bacillati</taxon>
        <taxon>Bacillota</taxon>
        <taxon>Clostridia</taxon>
        <taxon>Lachnospirales</taxon>
        <taxon>Lachnospiraceae</taxon>
        <taxon>Moryella</taxon>
    </lineage>
</organism>
<evidence type="ECO:0000256" key="4">
    <source>
        <dbReference type="RuleBase" id="RU364078"/>
    </source>
</evidence>
<feature type="domain" description="DNA/pantothenate metabolism flavoprotein C-terminal" evidence="6">
    <location>
        <begin position="186"/>
        <end position="396"/>
    </location>
</feature>
<comment type="cofactor">
    <cofactor evidence="3">
        <name>Mg(2+)</name>
        <dbReference type="ChEBI" id="CHEBI:18420"/>
    </cofactor>
</comment>
<comment type="catalytic activity">
    <reaction evidence="3 4">
        <text>(R)-4'-phosphopantothenate + L-cysteine + CTP = N-[(R)-4-phosphopantothenoyl]-L-cysteine + CMP + diphosphate + H(+)</text>
        <dbReference type="Rhea" id="RHEA:19397"/>
        <dbReference type="ChEBI" id="CHEBI:10986"/>
        <dbReference type="ChEBI" id="CHEBI:15378"/>
        <dbReference type="ChEBI" id="CHEBI:33019"/>
        <dbReference type="ChEBI" id="CHEBI:35235"/>
        <dbReference type="ChEBI" id="CHEBI:37563"/>
        <dbReference type="ChEBI" id="CHEBI:59458"/>
        <dbReference type="ChEBI" id="CHEBI:60377"/>
        <dbReference type="EC" id="6.3.2.5"/>
    </reaction>
</comment>
<dbReference type="Proteomes" id="UP001241537">
    <property type="component" value="Unassembled WGS sequence"/>
</dbReference>
<evidence type="ECO:0000313" key="8">
    <source>
        <dbReference type="Proteomes" id="UP001241537"/>
    </source>
</evidence>
<feature type="region of interest" description="Phosphopantothenate--cysteine ligase" evidence="3">
    <location>
        <begin position="191"/>
        <end position="400"/>
    </location>
</feature>
<feature type="region of interest" description="Phosphopantothenoylcysteine decarboxylase" evidence="3">
    <location>
        <begin position="1"/>
        <end position="190"/>
    </location>
</feature>
<dbReference type="EC" id="4.1.1.36" evidence="3"/>
<keyword evidence="3" id="KW-0460">Magnesium</keyword>
<feature type="active site" description="Proton donor" evidence="3">
    <location>
        <position position="158"/>
    </location>
</feature>
<dbReference type="GO" id="GO:0004632">
    <property type="term" value="F:phosphopantothenate--cysteine ligase activity"/>
    <property type="evidence" value="ECO:0007669"/>
    <property type="project" value="UniProtKB-UniRule"/>
</dbReference>
<dbReference type="InterPro" id="IPR005252">
    <property type="entry name" value="CoaBC"/>
</dbReference>
<dbReference type="RefSeq" id="WP_106611640.1">
    <property type="nucleotide sequence ID" value="NZ_JAUSTO010000003.1"/>
</dbReference>
<accession>A0AAE3V974</accession>
<comment type="function">
    <text evidence="3">Catalyzes two sequential steps in the biosynthesis of coenzyme A. In the first step cysteine is conjugated to 4'-phosphopantothenate to form 4-phosphopantothenoylcysteine. In the second step the latter compound is decarboxylated to form 4'-phosphopantotheine.</text>
</comment>
<keyword evidence="3 4" id="KW-0288">FMN</keyword>
<evidence type="ECO:0000313" key="7">
    <source>
        <dbReference type="EMBL" id="MDQ0151935.1"/>
    </source>
</evidence>
<dbReference type="GO" id="GO:0015937">
    <property type="term" value="P:coenzyme A biosynthetic process"/>
    <property type="evidence" value="ECO:0007669"/>
    <property type="project" value="UniProtKB-UniRule"/>
</dbReference>
<dbReference type="GO" id="GO:0071513">
    <property type="term" value="C:phosphopantothenoylcysteine decarboxylase complex"/>
    <property type="evidence" value="ECO:0007669"/>
    <property type="project" value="TreeGrafter"/>
</dbReference>
<keyword evidence="3" id="KW-0511">Multifunctional enzyme</keyword>
<feature type="binding site" evidence="3">
    <location>
        <position position="289"/>
    </location>
    <ligand>
        <name>CTP</name>
        <dbReference type="ChEBI" id="CHEBI:37563"/>
    </ligand>
</feature>
<dbReference type="SUPFAM" id="SSF52507">
    <property type="entry name" value="Homo-oligomeric flavin-containing Cys decarboxylases, HFCD"/>
    <property type="match status" value="1"/>
</dbReference>
<name>A0AAE3V974_9FIRM</name>
<dbReference type="SUPFAM" id="SSF102645">
    <property type="entry name" value="CoaB-like"/>
    <property type="match status" value="1"/>
</dbReference>
<dbReference type="AlphaFoldDB" id="A0AAE3V974"/>
<comment type="similarity">
    <text evidence="3 4">In the C-terminal section; belongs to the PPC synthetase family.</text>
</comment>
<dbReference type="Gene3D" id="3.40.50.10300">
    <property type="entry name" value="CoaB-like"/>
    <property type="match status" value="1"/>
</dbReference>
<dbReference type="GO" id="GO:0015941">
    <property type="term" value="P:pantothenate catabolic process"/>
    <property type="evidence" value="ECO:0007669"/>
    <property type="project" value="InterPro"/>
</dbReference>
<dbReference type="HAMAP" id="MF_02225">
    <property type="entry name" value="CoaBC"/>
    <property type="match status" value="1"/>
</dbReference>
<comment type="function">
    <text evidence="4">Catalyzes two steps in the biosynthesis of coenzyme A. In the first step cysteine is conjugated to 4'-phosphopantothenate to form 4-phosphopantothenoylcysteine, in the latter compound is decarboxylated to form 4'-phosphopantotheine.</text>
</comment>
<dbReference type="EC" id="6.3.2.5" evidence="3"/>
<keyword evidence="8" id="KW-1185">Reference proteome</keyword>
<dbReference type="InterPro" id="IPR003382">
    <property type="entry name" value="Flavoprotein"/>
</dbReference>
<dbReference type="Pfam" id="PF04127">
    <property type="entry name" value="DFP"/>
    <property type="match status" value="1"/>
</dbReference>
<feature type="binding site" evidence="3">
    <location>
        <position position="341"/>
    </location>
    <ligand>
        <name>CTP</name>
        <dbReference type="ChEBI" id="CHEBI:37563"/>
    </ligand>
</feature>
<feature type="binding site" evidence="3">
    <location>
        <position position="345"/>
    </location>
    <ligand>
        <name>CTP</name>
        <dbReference type="ChEBI" id="CHEBI:37563"/>
    </ligand>
</feature>
<dbReference type="GO" id="GO:0004633">
    <property type="term" value="F:phosphopantothenoylcysteine decarboxylase activity"/>
    <property type="evidence" value="ECO:0007669"/>
    <property type="project" value="UniProtKB-UniRule"/>
</dbReference>
<keyword evidence="1 3" id="KW-0210">Decarboxylase</keyword>
<dbReference type="InterPro" id="IPR036551">
    <property type="entry name" value="Flavin_trans-like"/>
</dbReference>
<dbReference type="InterPro" id="IPR035929">
    <property type="entry name" value="CoaB-like_sf"/>
</dbReference>
<evidence type="ECO:0000259" key="6">
    <source>
        <dbReference type="Pfam" id="PF04127"/>
    </source>
</evidence>
<reference evidence="7" key="1">
    <citation type="submission" date="2023-07" db="EMBL/GenBank/DDBJ databases">
        <title>Genomic Encyclopedia of Type Strains, Phase IV (KMG-IV): sequencing the most valuable type-strain genomes for metagenomic binning, comparative biology and taxonomic classification.</title>
        <authorList>
            <person name="Goeker M."/>
        </authorList>
    </citation>
    <scope>NUCLEOTIDE SEQUENCE</scope>
    <source>
        <strain evidence="7">DSM 19659</strain>
    </source>
</reference>